<sequence>MLVVVLAVGIGRKRIGKYRFEELAKGVMRCAVRDADAMESLEKAFKPLEQRRHNILRRFSGQWLERELEVDIRSCRSISQEIALKYLSSYLTATTTKAHLLPNARLEASGPTAGSSSSVTLHNLQRVEAGLRGEWLAPTLQLNEGDGEGVDVEIAGQGMDDGTAVGAAEEGWQDLEEYQREQSIEVGNVGGRDTSRTVELGRDEEVEAPGDDSEVDVEAPKAKKVKTKHEPTDKVAKSVDKDARKKEKKARQLEEKKQRTAEKLKKAEA</sequence>
<gene>
    <name evidence="2" type="ORF">LSUB1_G007208</name>
</gene>
<proteinExistence type="predicted"/>
<accession>A0A8H8RGK8</accession>
<protein>
    <submittedName>
        <fullName evidence="2">Uncharacterized protein</fullName>
    </submittedName>
</protein>
<dbReference type="OrthoDB" id="5426872at2759"/>
<name>A0A8H8RGK8_9HELO</name>
<dbReference type="Proteomes" id="UP000462212">
    <property type="component" value="Unassembled WGS sequence"/>
</dbReference>
<keyword evidence="3" id="KW-1185">Reference proteome</keyword>
<dbReference type="AlphaFoldDB" id="A0A8H8RGK8"/>
<dbReference type="EMBL" id="QGMJ01000731">
    <property type="protein sequence ID" value="TVY33853.1"/>
    <property type="molecule type" value="Genomic_DNA"/>
</dbReference>
<comment type="caution">
    <text evidence="2">The sequence shown here is derived from an EMBL/GenBank/DDBJ whole genome shotgun (WGS) entry which is preliminary data.</text>
</comment>
<feature type="region of interest" description="Disordered" evidence="1">
    <location>
        <begin position="187"/>
        <end position="269"/>
    </location>
</feature>
<evidence type="ECO:0000313" key="2">
    <source>
        <dbReference type="EMBL" id="TVY33853.1"/>
    </source>
</evidence>
<feature type="compositionally biased region" description="Basic and acidic residues" evidence="1">
    <location>
        <begin position="228"/>
        <end position="269"/>
    </location>
</feature>
<feature type="compositionally biased region" description="Basic and acidic residues" evidence="1">
    <location>
        <begin position="193"/>
        <end position="203"/>
    </location>
</feature>
<evidence type="ECO:0000313" key="3">
    <source>
        <dbReference type="Proteomes" id="UP000462212"/>
    </source>
</evidence>
<feature type="compositionally biased region" description="Acidic residues" evidence="1">
    <location>
        <begin position="204"/>
        <end position="217"/>
    </location>
</feature>
<organism evidence="2 3">
    <name type="scientific">Lachnellula subtilissima</name>
    <dbReference type="NCBI Taxonomy" id="602034"/>
    <lineage>
        <taxon>Eukaryota</taxon>
        <taxon>Fungi</taxon>
        <taxon>Dikarya</taxon>
        <taxon>Ascomycota</taxon>
        <taxon>Pezizomycotina</taxon>
        <taxon>Leotiomycetes</taxon>
        <taxon>Helotiales</taxon>
        <taxon>Lachnaceae</taxon>
        <taxon>Lachnellula</taxon>
    </lineage>
</organism>
<reference evidence="2 3" key="1">
    <citation type="submission" date="2018-05" db="EMBL/GenBank/DDBJ databases">
        <title>Genome sequencing and assembly of the regulated plant pathogen Lachnellula willkommii and related sister species for the development of diagnostic species identification markers.</title>
        <authorList>
            <person name="Giroux E."/>
            <person name="Bilodeau G."/>
        </authorList>
    </citation>
    <scope>NUCLEOTIDE SEQUENCE [LARGE SCALE GENOMIC DNA]</scope>
    <source>
        <strain evidence="2 3">CBS 197.66</strain>
    </source>
</reference>
<evidence type="ECO:0000256" key="1">
    <source>
        <dbReference type="SAM" id="MobiDB-lite"/>
    </source>
</evidence>